<dbReference type="AlphaFoldDB" id="A0AAW9Q595"/>
<reference evidence="2" key="1">
    <citation type="submission" date="2024-01" db="EMBL/GenBank/DDBJ databases">
        <title>Bank of Algae and Cyanobacteria of the Azores (BACA) strain genomes.</title>
        <authorList>
            <person name="Luz R."/>
            <person name="Cordeiro R."/>
            <person name="Fonseca A."/>
            <person name="Goncalves V."/>
        </authorList>
    </citation>
    <scope>NUCLEOTIDE SEQUENCE</scope>
    <source>
        <strain evidence="2">BACA0141</strain>
    </source>
</reference>
<feature type="region of interest" description="Disordered" evidence="1">
    <location>
        <begin position="1"/>
        <end position="21"/>
    </location>
</feature>
<gene>
    <name evidence="2" type="ORF">V2H45_13675</name>
</gene>
<dbReference type="Proteomes" id="UP001333818">
    <property type="component" value="Unassembled WGS sequence"/>
</dbReference>
<evidence type="ECO:0000313" key="2">
    <source>
        <dbReference type="EMBL" id="MEE3717786.1"/>
    </source>
</evidence>
<evidence type="ECO:0000256" key="1">
    <source>
        <dbReference type="SAM" id="MobiDB-lite"/>
    </source>
</evidence>
<protein>
    <recommendedName>
        <fullName evidence="4">ATP synthase F0 subunit B</fullName>
    </recommendedName>
</protein>
<keyword evidence="3" id="KW-1185">Reference proteome</keyword>
<sequence>MISDNLTTKSKENGNYSSAREVSSSDLVSRAEYFMTLHKELDRLEEMLLESGPRIMGHTVIDEERVCKQIDQVRLSVPDSIAKAEEILQYKQEIMTEAEQYADEIVKVAEMRATKLVEESAILRQVDLEANQLRRRTQEDCEEMRAQTVNELTQQRRQAQKEIESIRQHVSAEVTELQRGADEYCDRILGNLESDLLDALKIVQNGRQELRH</sequence>
<comment type="caution">
    <text evidence="2">The sequence shown here is derived from an EMBL/GenBank/DDBJ whole genome shotgun (WGS) entry which is preliminary data.</text>
</comment>
<organism evidence="2 3">
    <name type="scientific">Tumidithrix elongata BACA0141</name>
    <dbReference type="NCBI Taxonomy" id="2716417"/>
    <lineage>
        <taxon>Bacteria</taxon>
        <taxon>Bacillati</taxon>
        <taxon>Cyanobacteriota</taxon>
        <taxon>Cyanophyceae</taxon>
        <taxon>Pseudanabaenales</taxon>
        <taxon>Pseudanabaenaceae</taxon>
        <taxon>Tumidithrix</taxon>
        <taxon>Tumidithrix elongata</taxon>
    </lineage>
</organism>
<name>A0AAW9Q595_9CYAN</name>
<proteinExistence type="predicted"/>
<accession>A0AAW9Q595</accession>
<evidence type="ECO:0008006" key="4">
    <source>
        <dbReference type="Google" id="ProtNLM"/>
    </source>
</evidence>
<dbReference type="EMBL" id="JAZBJZ010000052">
    <property type="protein sequence ID" value="MEE3717786.1"/>
    <property type="molecule type" value="Genomic_DNA"/>
</dbReference>
<evidence type="ECO:0000313" key="3">
    <source>
        <dbReference type="Proteomes" id="UP001333818"/>
    </source>
</evidence>
<dbReference type="RefSeq" id="WP_330484216.1">
    <property type="nucleotide sequence ID" value="NZ_JAZBJZ010000052.1"/>
</dbReference>